<dbReference type="AlphaFoldDB" id="A0A6J5UIM7"/>
<reference evidence="2 3" key="1">
    <citation type="submission" date="2020-05" db="EMBL/GenBank/DDBJ databases">
        <authorList>
            <person name="Campoy J."/>
            <person name="Schneeberger K."/>
            <person name="Spophaly S."/>
        </authorList>
    </citation>
    <scope>NUCLEOTIDE SEQUENCE [LARGE SCALE GENOMIC DNA]</scope>
    <source>
        <strain evidence="2">PruArmRojPasFocal</strain>
    </source>
</reference>
<gene>
    <name evidence="2" type="ORF">CURHAP_LOCUS24460</name>
</gene>
<accession>A0A6J5UIM7</accession>
<proteinExistence type="predicted"/>
<evidence type="ECO:0000256" key="1">
    <source>
        <dbReference type="SAM" id="MobiDB-lite"/>
    </source>
</evidence>
<feature type="region of interest" description="Disordered" evidence="1">
    <location>
        <begin position="42"/>
        <end position="116"/>
    </location>
</feature>
<evidence type="ECO:0000313" key="3">
    <source>
        <dbReference type="Proteomes" id="UP000507222"/>
    </source>
</evidence>
<dbReference type="Proteomes" id="UP000507222">
    <property type="component" value="Unassembled WGS sequence"/>
</dbReference>
<sequence>MPAQPEARLGFNINGVRGHCMARHQDGMEDNLEGSRLFKYVDSSSRHDQATEATSSKNKSAGKKISPTRGSSPWVFKKPFKDITNSDETHAGSKKVKKDSILTRPGKNKTGTKSCSANSIASVGLQTKGSEVQDDVHGMFSFNVDNSVFIENLGKGGPLHGHEPPDFNPMGLPEVDVDGVNVASDDMDLQCVPTELGEAELGREACMSFYHDVSEAFVVEQLQT</sequence>
<organism evidence="2 3">
    <name type="scientific">Prunus armeniaca</name>
    <name type="common">Apricot</name>
    <name type="synonym">Armeniaca vulgaris</name>
    <dbReference type="NCBI Taxonomy" id="36596"/>
    <lineage>
        <taxon>Eukaryota</taxon>
        <taxon>Viridiplantae</taxon>
        <taxon>Streptophyta</taxon>
        <taxon>Embryophyta</taxon>
        <taxon>Tracheophyta</taxon>
        <taxon>Spermatophyta</taxon>
        <taxon>Magnoliopsida</taxon>
        <taxon>eudicotyledons</taxon>
        <taxon>Gunneridae</taxon>
        <taxon>Pentapetalae</taxon>
        <taxon>rosids</taxon>
        <taxon>fabids</taxon>
        <taxon>Rosales</taxon>
        <taxon>Rosaceae</taxon>
        <taxon>Amygdaloideae</taxon>
        <taxon>Amygdaleae</taxon>
        <taxon>Prunus</taxon>
    </lineage>
</organism>
<evidence type="ECO:0000313" key="2">
    <source>
        <dbReference type="EMBL" id="CAB4275547.1"/>
    </source>
</evidence>
<name>A0A6J5UIM7_PRUAR</name>
<dbReference type="EMBL" id="CAEKDK010000003">
    <property type="protein sequence ID" value="CAB4275547.1"/>
    <property type="molecule type" value="Genomic_DNA"/>
</dbReference>
<protein>
    <submittedName>
        <fullName evidence="2">Uncharacterized protein</fullName>
    </submittedName>
</protein>